<sequence length="165" mass="18047">MLVWQPWAAPPAVRLAAWRLAQVEGVASAQVDRHDKSPTVHDERATWSVTTVHLDPGLSPEEAGEVVVRADGPLRPNRDASVHLVGEDADGVERVYVVWAEPVTAEDVVDAFSLADAGARHVQVVITGMPGTVRYEVRTADQSEWDRFARLADELGVPQPQMEVL</sequence>
<accession>A0ABP8WKI8</accession>
<evidence type="ECO:0000313" key="2">
    <source>
        <dbReference type="Proteomes" id="UP001500843"/>
    </source>
</evidence>
<proteinExistence type="predicted"/>
<organism evidence="1 2">
    <name type="scientific">Promicromonospora umidemergens</name>
    <dbReference type="NCBI Taxonomy" id="629679"/>
    <lineage>
        <taxon>Bacteria</taxon>
        <taxon>Bacillati</taxon>
        <taxon>Actinomycetota</taxon>
        <taxon>Actinomycetes</taxon>
        <taxon>Micrococcales</taxon>
        <taxon>Promicromonosporaceae</taxon>
        <taxon>Promicromonospora</taxon>
    </lineage>
</organism>
<comment type="caution">
    <text evidence="1">The sequence shown here is derived from an EMBL/GenBank/DDBJ whole genome shotgun (WGS) entry which is preliminary data.</text>
</comment>
<evidence type="ECO:0000313" key="1">
    <source>
        <dbReference type="EMBL" id="GAA4690151.1"/>
    </source>
</evidence>
<reference evidence="2" key="1">
    <citation type="journal article" date="2019" name="Int. J. Syst. Evol. Microbiol.">
        <title>The Global Catalogue of Microorganisms (GCM) 10K type strain sequencing project: providing services to taxonomists for standard genome sequencing and annotation.</title>
        <authorList>
            <consortium name="The Broad Institute Genomics Platform"/>
            <consortium name="The Broad Institute Genome Sequencing Center for Infectious Disease"/>
            <person name="Wu L."/>
            <person name="Ma J."/>
        </authorList>
    </citation>
    <scope>NUCLEOTIDE SEQUENCE [LARGE SCALE GENOMIC DNA]</scope>
    <source>
        <strain evidence="2">JCM 17975</strain>
    </source>
</reference>
<protein>
    <submittedName>
        <fullName evidence="1">Uncharacterized protein</fullName>
    </submittedName>
</protein>
<gene>
    <name evidence="1" type="ORF">GCM10023198_06120</name>
</gene>
<name>A0ABP8WKI8_9MICO</name>
<keyword evidence="2" id="KW-1185">Reference proteome</keyword>
<dbReference type="Proteomes" id="UP001500843">
    <property type="component" value="Unassembled WGS sequence"/>
</dbReference>
<dbReference type="EMBL" id="BAABHM010000004">
    <property type="protein sequence ID" value="GAA4690151.1"/>
    <property type="molecule type" value="Genomic_DNA"/>
</dbReference>